<dbReference type="Pfam" id="PF00370">
    <property type="entry name" value="FGGY_N"/>
    <property type="match status" value="1"/>
</dbReference>
<dbReference type="PANTHER" id="PTHR10196:SF69">
    <property type="entry name" value="GLYCEROL KINASE"/>
    <property type="match status" value="1"/>
</dbReference>
<reference evidence="8" key="2">
    <citation type="submission" date="2021-09" db="EMBL/GenBank/DDBJ databases">
        <authorList>
            <person name="Gilroy R."/>
        </authorList>
    </citation>
    <scope>NUCLEOTIDE SEQUENCE</scope>
    <source>
        <strain evidence="8">ChiHjej13B12-14962</strain>
    </source>
</reference>
<comment type="similarity">
    <text evidence="1">Belongs to the FGGY kinase family.</text>
</comment>
<protein>
    <submittedName>
        <fullName evidence="8">Glycerol kinase</fullName>
    </submittedName>
</protein>
<evidence type="ECO:0000256" key="4">
    <source>
        <dbReference type="ARBA" id="ARBA00022777"/>
    </source>
</evidence>
<dbReference type="EMBL" id="DYXC01000152">
    <property type="protein sequence ID" value="HJF15724.1"/>
    <property type="molecule type" value="Genomic_DNA"/>
</dbReference>
<evidence type="ECO:0000256" key="1">
    <source>
        <dbReference type="ARBA" id="ARBA00009156"/>
    </source>
</evidence>
<evidence type="ECO:0000259" key="7">
    <source>
        <dbReference type="Pfam" id="PF02782"/>
    </source>
</evidence>
<dbReference type="SUPFAM" id="SSF53067">
    <property type="entry name" value="Actin-like ATPase domain"/>
    <property type="match status" value="2"/>
</dbReference>
<accession>A0A921FP99</accession>
<dbReference type="Gene3D" id="3.30.420.40">
    <property type="match status" value="2"/>
</dbReference>
<feature type="domain" description="Carbohydrate kinase FGGY N-terminal" evidence="6">
    <location>
        <begin position="9"/>
        <end position="253"/>
    </location>
</feature>
<dbReference type="RefSeq" id="WP_303908354.1">
    <property type="nucleotide sequence ID" value="NZ_DYXC01000152.1"/>
</dbReference>
<evidence type="ECO:0000313" key="8">
    <source>
        <dbReference type="EMBL" id="HJF15724.1"/>
    </source>
</evidence>
<dbReference type="GO" id="GO:0005524">
    <property type="term" value="F:ATP binding"/>
    <property type="evidence" value="ECO:0007669"/>
    <property type="project" value="UniProtKB-KW"/>
</dbReference>
<comment type="caution">
    <text evidence="8">The sequence shown here is derived from an EMBL/GenBank/DDBJ whole genome shotgun (WGS) entry which is preliminary data.</text>
</comment>
<dbReference type="GO" id="GO:0006071">
    <property type="term" value="P:glycerol metabolic process"/>
    <property type="evidence" value="ECO:0007669"/>
    <property type="project" value="TreeGrafter"/>
</dbReference>
<dbReference type="GO" id="GO:0004370">
    <property type="term" value="F:glycerol kinase activity"/>
    <property type="evidence" value="ECO:0007669"/>
    <property type="project" value="TreeGrafter"/>
</dbReference>
<keyword evidence="5" id="KW-0067">ATP-binding</keyword>
<evidence type="ECO:0000256" key="2">
    <source>
        <dbReference type="ARBA" id="ARBA00022679"/>
    </source>
</evidence>
<evidence type="ECO:0000313" key="9">
    <source>
        <dbReference type="Proteomes" id="UP000703315"/>
    </source>
</evidence>
<evidence type="ECO:0000259" key="6">
    <source>
        <dbReference type="Pfam" id="PF00370"/>
    </source>
</evidence>
<keyword evidence="4 8" id="KW-0418">Kinase</keyword>
<dbReference type="InterPro" id="IPR018484">
    <property type="entry name" value="FGGY_N"/>
</dbReference>
<dbReference type="PIRSF" id="PIRSF000538">
    <property type="entry name" value="GlpK"/>
    <property type="match status" value="1"/>
</dbReference>
<organism evidence="8 9">
    <name type="scientific">Enteractinococcus helveticum</name>
    <dbReference type="NCBI Taxonomy" id="1837282"/>
    <lineage>
        <taxon>Bacteria</taxon>
        <taxon>Bacillati</taxon>
        <taxon>Actinomycetota</taxon>
        <taxon>Actinomycetes</taxon>
        <taxon>Micrococcales</taxon>
        <taxon>Micrococcaceae</taxon>
    </lineage>
</organism>
<dbReference type="AlphaFoldDB" id="A0A921FP99"/>
<dbReference type="InterPro" id="IPR000577">
    <property type="entry name" value="Carb_kinase_FGGY"/>
</dbReference>
<dbReference type="Proteomes" id="UP000703315">
    <property type="component" value="Unassembled WGS sequence"/>
</dbReference>
<name>A0A921FP99_9MICC</name>
<reference evidence="8" key="1">
    <citation type="journal article" date="2021" name="PeerJ">
        <title>Extensive microbial diversity within the chicken gut microbiome revealed by metagenomics and culture.</title>
        <authorList>
            <person name="Gilroy R."/>
            <person name="Ravi A."/>
            <person name="Getino M."/>
            <person name="Pursley I."/>
            <person name="Horton D.L."/>
            <person name="Alikhan N.F."/>
            <person name="Baker D."/>
            <person name="Gharbi K."/>
            <person name="Hall N."/>
            <person name="Watson M."/>
            <person name="Adriaenssens E.M."/>
            <person name="Foster-Nyarko E."/>
            <person name="Jarju S."/>
            <person name="Secka A."/>
            <person name="Antonio M."/>
            <person name="Oren A."/>
            <person name="Chaudhuri R.R."/>
            <person name="La Ragione R."/>
            <person name="Hildebrand F."/>
            <person name="Pallen M.J."/>
        </authorList>
    </citation>
    <scope>NUCLEOTIDE SEQUENCE</scope>
    <source>
        <strain evidence="8">ChiHjej13B12-14962</strain>
    </source>
</reference>
<feature type="domain" description="Carbohydrate kinase FGGY C-terminal" evidence="7">
    <location>
        <begin position="305"/>
        <end position="456"/>
    </location>
</feature>
<evidence type="ECO:0000256" key="3">
    <source>
        <dbReference type="ARBA" id="ARBA00022741"/>
    </source>
</evidence>
<evidence type="ECO:0000256" key="5">
    <source>
        <dbReference type="ARBA" id="ARBA00022840"/>
    </source>
</evidence>
<sequence length="512" mass="55951">MRYDAKKGVISIDAGTTGTRAALVMSDGSIEQQSYFPLEVQNPTPGVVEQDFAEIWNRTRDAVQDVLAHAKQKDITVVSLAIATQRSTSGLWDRETGQPLCPAMVWQDSRYADELSKLGETWNATLLERIGRTAGIRSPYYWAAQHIEKTPEVAEAFKQNKLMFGTVDTWLLWNITGGKVHGVSTTNAVAAGAYDAERSEYLLGWIEALGFPLEILPRVVPDAGDISASDKSVIGDQIPIRALIGDQHAALVGLGCLEPGDSSCIHGTGTFVDQIVGGFENVRSDRPEAVVRHVGWEDSKGLTQSVECFTATTGSALNWVCDQLEWFEDAQEISRMTEGKQPWDPAVPIFLPTLTGVRLPRVEPDIRGALGQLSLATTRTHLAQSLLQGIAQCVAMSVEANTMSTGEVPTSIRVGGGLSQSDSLLQMQADLTGIPMLRFSAADKTSLRGAAFLAGVGTLWSDLKEAVTTLGKPQIFSPQIDTEERRFWAQRWRSFLMAETNQHKYRQEEDGI</sequence>
<gene>
    <name evidence="8" type="ORF">K8V32_13185</name>
</gene>
<proteinExistence type="inferred from homology"/>
<dbReference type="InterPro" id="IPR043129">
    <property type="entry name" value="ATPase_NBD"/>
</dbReference>
<dbReference type="InterPro" id="IPR018485">
    <property type="entry name" value="FGGY_C"/>
</dbReference>
<keyword evidence="2" id="KW-0808">Transferase</keyword>
<dbReference type="Pfam" id="PF02782">
    <property type="entry name" value="FGGY_C"/>
    <property type="match status" value="1"/>
</dbReference>
<dbReference type="PANTHER" id="PTHR10196">
    <property type="entry name" value="SUGAR KINASE"/>
    <property type="match status" value="1"/>
</dbReference>
<keyword evidence="3" id="KW-0547">Nucleotide-binding</keyword>
<dbReference type="GO" id="GO:0005829">
    <property type="term" value="C:cytosol"/>
    <property type="evidence" value="ECO:0007669"/>
    <property type="project" value="TreeGrafter"/>
</dbReference>